<dbReference type="PANTHER" id="PTHR10801">
    <property type="entry name" value="24-DEHYDROCHOLESTEROL REDUCTASE"/>
    <property type="match status" value="1"/>
</dbReference>
<keyword evidence="2" id="KW-0472">Membrane</keyword>
<dbReference type="InterPro" id="IPR040165">
    <property type="entry name" value="Diminuto-like"/>
</dbReference>
<organism evidence="3 4">
    <name type="scientific">Heterorhabditis bacteriophora</name>
    <name type="common">Entomopathogenic nematode worm</name>
    <dbReference type="NCBI Taxonomy" id="37862"/>
    <lineage>
        <taxon>Eukaryota</taxon>
        <taxon>Metazoa</taxon>
        <taxon>Ecdysozoa</taxon>
        <taxon>Nematoda</taxon>
        <taxon>Chromadorea</taxon>
        <taxon>Rhabditida</taxon>
        <taxon>Rhabditina</taxon>
        <taxon>Rhabditomorpha</taxon>
        <taxon>Strongyloidea</taxon>
        <taxon>Heterorhabditidae</taxon>
        <taxon>Heterorhabditis</taxon>
    </lineage>
</organism>
<keyword evidence="1" id="KW-0560">Oxidoreductase</keyword>
<accession>A0A1I7WBK8</accession>
<protein>
    <submittedName>
        <fullName evidence="4">Autophagy-related protein 9</fullName>
    </submittedName>
</protein>
<evidence type="ECO:0000256" key="2">
    <source>
        <dbReference type="SAM" id="Phobius"/>
    </source>
</evidence>
<dbReference type="GO" id="GO:0008202">
    <property type="term" value="P:steroid metabolic process"/>
    <property type="evidence" value="ECO:0007669"/>
    <property type="project" value="TreeGrafter"/>
</dbReference>
<keyword evidence="2" id="KW-0812">Transmembrane</keyword>
<proteinExistence type="predicted"/>
<dbReference type="GO" id="GO:0000246">
    <property type="term" value="F:Delta24(24-1) sterol reductase activity"/>
    <property type="evidence" value="ECO:0007669"/>
    <property type="project" value="TreeGrafter"/>
</dbReference>
<dbReference type="PANTHER" id="PTHR10801:SF0">
    <property type="entry name" value="DELTA(24)-STEROL REDUCTASE"/>
    <property type="match status" value="1"/>
</dbReference>
<dbReference type="GO" id="GO:0016020">
    <property type="term" value="C:membrane"/>
    <property type="evidence" value="ECO:0007669"/>
    <property type="project" value="TreeGrafter"/>
</dbReference>
<dbReference type="GO" id="GO:0005737">
    <property type="term" value="C:cytoplasm"/>
    <property type="evidence" value="ECO:0007669"/>
    <property type="project" value="TreeGrafter"/>
</dbReference>
<evidence type="ECO:0000313" key="4">
    <source>
        <dbReference type="WBParaSite" id="Hba_02092"/>
    </source>
</evidence>
<keyword evidence="2" id="KW-1133">Transmembrane helix</keyword>
<dbReference type="WBParaSite" id="Hba_02092">
    <property type="protein sequence ID" value="Hba_02092"/>
    <property type="gene ID" value="Hba_02092"/>
</dbReference>
<evidence type="ECO:0000313" key="3">
    <source>
        <dbReference type="Proteomes" id="UP000095283"/>
    </source>
</evidence>
<keyword evidence="3" id="KW-1185">Reference proteome</keyword>
<reference evidence="4" key="1">
    <citation type="submission" date="2016-11" db="UniProtKB">
        <authorList>
            <consortium name="WormBaseParasite"/>
        </authorList>
    </citation>
    <scope>IDENTIFICATION</scope>
</reference>
<dbReference type="Proteomes" id="UP000095283">
    <property type="component" value="Unplaced"/>
</dbReference>
<feature type="transmembrane region" description="Helical" evidence="2">
    <location>
        <begin position="20"/>
        <end position="42"/>
    </location>
</feature>
<evidence type="ECO:0000256" key="1">
    <source>
        <dbReference type="ARBA" id="ARBA00023002"/>
    </source>
</evidence>
<name>A0A1I7WBK8_HETBA</name>
<dbReference type="AlphaFoldDB" id="A0A1I7WBK8"/>
<sequence length="186" mass="22303">MGLPPSSTFERFLEWFLFRFRWVFVIAFLLPMSVIYDSYYFVRNWLIFHLQSAPKAHNRKVALIQKQVHLRDTQDKLTEEANNRENEFVEGLQLSLSRGVVMRGRQVLQTPLNTLSSFLYVIITTDILRVFSGRLRVQMMYADTYMSRSEFWQMFDSSLYEWLRVKYNCKEAFPDVYDKVCKAARY</sequence>